<protein>
    <recommendedName>
        <fullName evidence="1">Vanin C-terminal domain-containing protein</fullName>
    </recommendedName>
</protein>
<evidence type="ECO:0000313" key="2">
    <source>
        <dbReference type="EMBL" id="KAJ8954484.1"/>
    </source>
</evidence>
<dbReference type="InterPro" id="IPR043957">
    <property type="entry name" value="Vanin_C"/>
</dbReference>
<evidence type="ECO:0000259" key="1">
    <source>
        <dbReference type="Pfam" id="PF19018"/>
    </source>
</evidence>
<comment type="caution">
    <text evidence="2">The sequence shown here is derived from an EMBL/GenBank/DDBJ whole genome shotgun (WGS) entry which is preliminary data.</text>
</comment>
<accession>A0AAV8YUZ8</accession>
<dbReference type="Pfam" id="PF19018">
    <property type="entry name" value="Vanin_C"/>
    <property type="match status" value="1"/>
</dbReference>
<organism evidence="2 3">
    <name type="scientific">Rhamnusium bicolor</name>
    <dbReference type="NCBI Taxonomy" id="1586634"/>
    <lineage>
        <taxon>Eukaryota</taxon>
        <taxon>Metazoa</taxon>
        <taxon>Ecdysozoa</taxon>
        <taxon>Arthropoda</taxon>
        <taxon>Hexapoda</taxon>
        <taxon>Insecta</taxon>
        <taxon>Pterygota</taxon>
        <taxon>Neoptera</taxon>
        <taxon>Endopterygota</taxon>
        <taxon>Coleoptera</taxon>
        <taxon>Polyphaga</taxon>
        <taxon>Cucujiformia</taxon>
        <taxon>Chrysomeloidea</taxon>
        <taxon>Cerambycidae</taxon>
        <taxon>Lepturinae</taxon>
        <taxon>Rhagiini</taxon>
        <taxon>Rhamnusium</taxon>
    </lineage>
</organism>
<proteinExistence type="predicted"/>
<dbReference type="Proteomes" id="UP001162156">
    <property type="component" value="Unassembled WGS sequence"/>
</dbReference>
<reference evidence="2" key="1">
    <citation type="journal article" date="2023" name="Insect Mol. Biol.">
        <title>Genome sequencing provides insights into the evolution of gene families encoding plant cell wall-degrading enzymes in longhorned beetles.</title>
        <authorList>
            <person name="Shin N.R."/>
            <person name="Okamura Y."/>
            <person name="Kirsch R."/>
            <person name="Pauchet Y."/>
        </authorList>
    </citation>
    <scope>NUCLEOTIDE SEQUENCE</scope>
    <source>
        <strain evidence="2">RBIC_L_NR</strain>
    </source>
</reference>
<feature type="domain" description="Vanin C-terminal" evidence="1">
    <location>
        <begin position="2"/>
        <end position="67"/>
    </location>
</feature>
<dbReference type="AlphaFoldDB" id="A0AAV8YUZ8"/>
<evidence type="ECO:0000313" key="3">
    <source>
        <dbReference type="Proteomes" id="UP001162156"/>
    </source>
</evidence>
<name>A0AAV8YUZ8_9CUCU</name>
<keyword evidence="3" id="KW-1185">Reference proteome</keyword>
<dbReference type="EMBL" id="JANEYF010001920">
    <property type="protein sequence ID" value="KAJ8954484.1"/>
    <property type="molecule type" value="Genomic_DNA"/>
</dbReference>
<gene>
    <name evidence="2" type="ORF">NQ314_007090</name>
</gene>
<sequence>MDNYSSILLNATNGTIVEEVCNGNTTKICCQFIIKITVDQSLSSTADRSKYTYHLAAFNGVRSFSGIRDGE</sequence>